<dbReference type="InterPro" id="IPR036291">
    <property type="entry name" value="NAD(P)-bd_dom_sf"/>
</dbReference>
<name>A0A2J7TG30_METSI</name>
<dbReference type="GO" id="GO:0016616">
    <property type="term" value="F:oxidoreductase activity, acting on the CH-OH group of donors, NAD or NADP as acceptor"/>
    <property type="evidence" value="ECO:0007669"/>
    <property type="project" value="TreeGrafter"/>
</dbReference>
<comment type="caution">
    <text evidence="1">The sequence shown here is derived from an EMBL/GenBank/DDBJ whole genome shotgun (WGS) entry which is preliminary data.</text>
</comment>
<dbReference type="OrthoDB" id="9785826at2"/>
<dbReference type="InterPro" id="IPR002347">
    <property type="entry name" value="SDR_fam"/>
</dbReference>
<accession>A0A2J7TG30</accession>
<dbReference type="Gene3D" id="3.40.50.720">
    <property type="entry name" value="NAD(P)-binding Rossmann-like Domain"/>
    <property type="match status" value="1"/>
</dbReference>
<dbReference type="SUPFAM" id="SSF51735">
    <property type="entry name" value="NAD(P)-binding Rossmann-fold domains"/>
    <property type="match status" value="1"/>
</dbReference>
<sequence>MATEPTGKTALIVGASRGLGLAMAEAFLARGWRVIATLRGTARTQLHDLAATAGGALEIETLDVTSQDELKALAQKLAGRKLDLLFVNAGALDDPPKPIGEVTTDEFIRLMLTNALGPLRVVEALKGFVPRDGAIGVMSSGLGSVSRNVGGGYEAYRGTKAALNTMMRSFAARAGGERAILVMDPGWVRTDMGGANAELAVEESIPRLVDTILANAGTPGAKFLNYRGETVPW</sequence>
<dbReference type="EMBL" id="PDZR01000013">
    <property type="protein sequence ID" value="PNG25727.1"/>
    <property type="molecule type" value="Genomic_DNA"/>
</dbReference>
<dbReference type="AlphaFoldDB" id="A0A2J7TG30"/>
<dbReference type="Pfam" id="PF00106">
    <property type="entry name" value="adh_short"/>
    <property type="match status" value="1"/>
</dbReference>
<dbReference type="PANTHER" id="PTHR45458">
    <property type="entry name" value="SHORT-CHAIN DEHYDROGENASE/REDUCTASE SDR"/>
    <property type="match status" value="1"/>
</dbReference>
<dbReference type="PANTHER" id="PTHR45458:SF1">
    <property type="entry name" value="SHORT CHAIN DEHYDROGENASE"/>
    <property type="match status" value="1"/>
</dbReference>
<proteinExistence type="predicted"/>
<organism evidence="1 2">
    <name type="scientific">Methylocella silvestris</name>
    <dbReference type="NCBI Taxonomy" id="199596"/>
    <lineage>
        <taxon>Bacteria</taxon>
        <taxon>Pseudomonadati</taxon>
        <taxon>Pseudomonadota</taxon>
        <taxon>Alphaproteobacteria</taxon>
        <taxon>Hyphomicrobiales</taxon>
        <taxon>Beijerinckiaceae</taxon>
        <taxon>Methylocella</taxon>
    </lineage>
</organism>
<dbReference type="InterPro" id="IPR052184">
    <property type="entry name" value="SDR_enzymes"/>
</dbReference>
<gene>
    <name evidence="1" type="ORF">CR492_12150</name>
</gene>
<dbReference type="RefSeq" id="WP_102844022.1">
    <property type="nucleotide sequence ID" value="NZ_PDZR01000013.1"/>
</dbReference>
<evidence type="ECO:0000313" key="1">
    <source>
        <dbReference type="EMBL" id="PNG25727.1"/>
    </source>
</evidence>
<dbReference type="PRINTS" id="PR00081">
    <property type="entry name" value="GDHRDH"/>
</dbReference>
<reference evidence="1 2" key="1">
    <citation type="submission" date="2017-10" db="EMBL/GenBank/DDBJ databases">
        <title>Genome announcement of Methylocella silvestris TVC from permafrost.</title>
        <authorList>
            <person name="Wang J."/>
            <person name="Geng K."/>
            <person name="Ul-Haque F."/>
            <person name="Crombie A.T."/>
            <person name="Street L.E."/>
            <person name="Wookey P.A."/>
            <person name="Murrell J.C."/>
            <person name="Pratscher J."/>
        </authorList>
    </citation>
    <scope>NUCLEOTIDE SEQUENCE [LARGE SCALE GENOMIC DNA]</scope>
    <source>
        <strain evidence="1 2">TVC</strain>
    </source>
</reference>
<evidence type="ECO:0000313" key="2">
    <source>
        <dbReference type="Proteomes" id="UP000236286"/>
    </source>
</evidence>
<protein>
    <submittedName>
        <fullName evidence="1">3-oxoacyl-ACP reductase</fullName>
    </submittedName>
</protein>
<dbReference type="Proteomes" id="UP000236286">
    <property type="component" value="Unassembled WGS sequence"/>
</dbReference>